<dbReference type="AlphaFoldDB" id="A0A1S1HA84"/>
<comment type="caution">
    <text evidence="1">The sequence shown here is derived from an EMBL/GenBank/DDBJ whole genome shotgun (WGS) entry which is preliminary data.</text>
</comment>
<dbReference type="RefSeq" id="WP_070935524.1">
    <property type="nucleotide sequence ID" value="NZ_MIPT01000001.1"/>
</dbReference>
<proteinExistence type="predicted"/>
<name>A0A1S1HA84_9SPHN</name>
<evidence type="ECO:0000313" key="2">
    <source>
        <dbReference type="Proteomes" id="UP000179467"/>
    </source>
</evidence>
<keyword evidence="2" id="KW-1185">Reference proteome</keyword>
<dbReference type="Proteomes" id="UP000179467">
    <property type="component" value="Unassembled WGS sequence"/>
</dbReference>
<gene>
    <name evidence="1" type="ORF">BHE75_01102</name>
</gene>
<dbReference type="OrthoDB" id="7572418at2"/>
<organism evidence="1 2">
    <name type="scientific">Edaphosphingomonas haloaromaticamans</name>
    <dbReference type="NCBI Taxonomy" id="653954"/>
    <lineage>
        <taxon>Bacteria</taxon>
        <taxon>Pseudomonadati</taxon>
        <taxon>Pseudomonadota</taxon>
        <taxon>Alphaproteobacteria</taxon>
        <taxon>Sphingomonadales</taxon>
        <taxon>Rhizorhabdaceae</taxon>
        <taxon>Edaphosphingomonas</taxon>
    </lineage>
</organism>
<reference evidence="1 2" key="1">
    <citation type="submission" date="2016-09" db="EMBL/GenBank/DDBJ databases">
        <title>Metabolic pathway, cell adaptation mechanisms and a novel monoxygenase revealed through proteogenomic-transcription analysis of a Sphingomonas haloaromaticamans strain degrading the fungicide ortho-phenylphenol.</title>
        <authorList>
            <person name="Perruchon C."/>
            <person name="Papadopoulou E.S."/>
            <person name="Rousidou C."/>
            <person name="Vasileiadis S."/>
            <person name="Tanou G."/>
            <person name="Amoutzias G."/>
            <person name="Molassiotis A."/>
            <person name="Karpouzas D.G."/>
        </authorList>
    </citation>
    <scope>NUCLEOTIDE SEQUENCE [LARGE SCALE GENOMIC DNA]</scope>
    <source>
        <strain evidence="1 2">P3</strain>
    </source>
</reference>
<dbReference type="EMBL" id="MIPT01000001">
    <property type="protein sequence ID" value="OHT19119.1"/>
    <property type="molecule type" value="Genomic_DNA"/>
</dbReference>
<sequence length="114" mass="11818">MLKDRRNAAQKIADQLMASERSIDLALADVAGLTGAMPAARIEANIAAEVGQEALEQAAEVLVALVSARRKIIATHRELAGVKDRIGLREVALGGLVPKEAADAGGLRVVAQAA</sequence>
<protein>
    <submittedName>
        <fullName evidence="1">Uncharacterized protein</fullName>
    </submittedName>
</protein>
<accession>A0A1S1HA84</accession>
<evidence type="ECO:0000313" key="1">
    <source>
        <dbReference type="EMBL" id="OHT19119.1"/>
    </source>
</evidence>